<accession>A0A212R940</accession>
<reference evidence="3" key="1">
    <citation type="submission" date="2017-06" db="EMBL/GenBank/DDBJ databases">
        <authorList>
            <person name="Varghese N."/>
            <person name="Submissions S."/>
        </authorList>
    </citation>
    <scope>NUCLEOTIDE SEQUENCE [LARGE SCALE GENOMIC DNA]</scope>
    <source>
        <strain evidence="3">JAD2</strain>
    </source>
</reference>
<feature type="region of interest" description="Disordered" evidence="1">
    <location>
        <begin position="61"/>
        <end position="138"/>
    </location>
</feature>
<evidence type="ECO:0000313" key="2">
    <source>
        <dbReference type="EMBL" id="SNB68717.1"/>
    </source>
</evidence>
<feature type="compositionally biased region" description="Low complexity" evidence="1">
    <location>
        <begin position="61"/>
        <end position="89"/>
    </location>
</feature>
<feature type="compositionally biased region" description="Polar residues" evidence="1">
    <location>
        <begin position="126"/>
        <end position="138"/>
    </location>
</feature>
<name>A0A212R940_9CHLR</name>
<dbReference type="RefSeq" id="WP_088571686.1">
    <property type="nucleotide sequence ID" value="NZ_FYEK01000037.1"/>
</dbReference>
<dbReference type="EMBL" id="FYEK01000037">
    <property type="protein sequence ID" value="SNB68717.1"/>
    <property type="molecule type" value="Genomic_DNA"/>
</dbReference>
<protein>
    <submittedName>
        <fullName evidence="2">Uncharacterized protein</fullName>
    </submittedName>
</protein>
<keyword evidence="3" id="KW-1185">Reference proteome</keyword>
<organism evidence="2 3">
    <name type="scientific">Thermoflexus hugenholtzii JAD2</name>
    <dbReference type="NCBI Taxonomy" id="877466"/>
    <lineage>
        <taxon>Bacteria</taxon>
        <taxon>Bacillati</taxon>
        <taxon>Chloroflexota</taxon>
        <taxon>Thermoflexia</taxon>
        <taxon>Thermoflexales</taxon>
        <taxon>Thermoflexaceae</taxon>
        <taxon>Thermoflexus</taxon>
    </lineage>
</organism>
<evidence type="ECO:0000256" key="1">
    <source>
        <dbReference type="SAM" id="MobiDB-lite"/>
    </source>
</evidence>
<dbReference type="AlphaFoldDB" id="A0A212R940"/>
<dbReference type="InParanoid" id="A0A212R940"/>
<evidence type="ECO:0000313" key="3">
    <source>
        <dbReference type="Proteomes" id="UP000197025"/>
    </source>
</evidence>
<dbReference type="Proteomes" id="UP000197025">
    <property type="component" value="Unassembled WGS sequence"/>
</dbReference>
<gene>
    <name evidence="2" type="ORF">SAMN02746019_00014270</name>
</gene>
<sequence>MLRTRCPYCGRPFSVSREEAAGILAQALAENARYGMRECPFCRRQVKIGLAELRRVAPAVAPAGTEPASPAPEAAASPSPEPPAGMEAPAPEPEEEVPPAPTPRGRRKRTGAAPSGPKRSQRRTRSSSPETEVTPSAE</sequence>
<proteinExistence type="predicted"/>